<evidence type="ECO:0000313" key="2">
    <source>
        <dbReference type="EMBL" id="MBH0775697.1"/>
    </source>
</evidence>
<evidence type="ECO:0000313" key="3">
    <source>
        <dbReference type="Proteomes" id="UP000655751"/>
    </source>
</evidence>
<protein>
    <submittedName>
        <fullName evidence="2">NAD-dependent epimerase</fullName>
    </submittedName>
</protein>
<dbReference type="InterPro" id="IPR001509">
    <property type="entry name" value="Epimerase_deHydtase"/>
</dbReference>
<dbReference type="Proteomes" id="UP000655751">
    <property type="component" value="Unassembled WGS sequence"/>
</dbReference>
<gene>
    <name evidence="2" type="ORF">IT779_05285</name>
</gene>
<proteinExistence type="predicted"/>
<dbReference type="EMBL" id="JADMLG010000002">
    <property type="protein sequence ID" value="MBH0775697.1"/>
    <property type="molecule type" value="Genomic_DNA"/>
</dbReference>
<reference evidence="2" key="1">
    <citation type="submission" date="2020-11" db="EMBL/GenBank/DDBJ databases">
        <title>Nocardia NEAU-351.nov., a novel actinomycete isolated from the cow dung.</title>
        <authorList>
            <person name="Zhang X."/>
        </authorList>
    </citation>
    <scope>NUCLEOTIDE SEQUENCE</scope>
    <source>
        <strain evidence="2">NEAU-351</strain>
    </source>
</reference>
<dbReference type="RefSeq" id="WP_196148037.1">
    <property type="nucleotide sequence ID" value="NZ_JADMLG010000002.1"/>
</dbReference>
<organism evidence="2 3">
    <name type="scientific">Nocardia bovistercoris</name>
    <dbReference type="NCBI Taxonomy" id="2785916"/>
    <lineage>
        <taxon>Bacteria</taxon>
        <taxon>Bacillati</taxon>
        <taxon>Actinomycetota</taxon>
        <taxon>Actinomycetes</taxon>
        <taxon>Mycobacteriales</taxon>
        <taxon>Nocardiaceae</taxon>
        <taxon>Nocardia</taxon>
    </lineage>
</organism>
<keyword evidence="3" id="KW-1185">Reference proteome</keyword>
<dbReference type="InterPro" id="IPR036291">
    <property type="entry name" value="NAD(P)-bd_dom_sf"/>
</dbReference>
<dbReference type="AlphaFoldDB" id="A0A931I8I2"/>
<evidence type="ECO:0000259" key="1">
    <source>
        <dbReference type="Pfam" id="PF01370"/>
    </source>
</evidence>
<comment type="caution">
    <text evidence="2">The sequence shown here is derived from an EMBL/GenBank/DDBJ whole genome shotgun (WGS) entry which is preliminary data.</text>
</comment>
<dbReference type="Gene3D" id="3.40.50.720">
    <property type="entry name" value="NAD(P)-binding Rossmann-like Domain"/>
    <property type="match status" value="1"/>
</dbReference>
<dbReference type="SUPFAM" id="SSF51735">
    <property type="entry name" value="NAD(P)-binding Rossmann-fold domains"/>
    <property type="match status" value="1"/>
</dbReference>
<sequence>MPTHVVIGRGATASATALLLAEAGARVRVISRSGIGPHHPNIEPVAADAAETDALVPLLAGARTVFNTAAPAYHTWPQEIPRLFGAILESAAKVGADLVMLGNLYGYGPADIPVTEDTPQAATGPKGAVRAAMWRDAAAAHHAGRLRVTEVRAGEFLGAGAISAFTLMVQGQVLTGRPALVPQALDPRHSYTAITDAAATLVAVSRDDRAWGRAWHAPVMNVTLREVATRLAELAGVAPPRLEVMTDREVALLALTEPFWGEVFETYHLSHREFVADASAVRETFGIEASSLDDVLRTVIPHI</sequence>
<name>A0A931I8I2_9NOCA</name>
<dbReference type="Pfam" id="PF01370">
    <property type="entry name" value="Epimerase"/>
    <property type="match status" value="1"/>
</dbReference>
<feature type="domain" description="NAD-dependent epimerase/dehydratase" evidence="1">
    <location>
        <begin position="8"/>
        <end position="207"/>
    </location>
</feature>
<accession>A0A931I8I2</accession>